<evidence type="ECO:0000313" key="2">
    <source>
        <dbReference type="Proteomes" id="UP000201337"/>
    </source>
</evidence>
<reference evidence="1 2" key="1">
    <citation type="journal article" date="2016" name="Virus Genes">
        <title>Genomic characterization of Salmonella bacteriophages isolated from India.</title>
        <authorList>
            <person name="Karpe Y.A."/>
            <person name="Kanade G.D."/>
            <person name="Pingale K.D."/>
            <person name="Arankalle V.A."/>
            <person name="Banerjee K."/>
        </authorList>
    </citation>
    <scope>NUCLEOTIDE SEQUENCE [LARGE SCALE GENOMIC DNA]</scope>
</reference>
<dbReference type="KEGG" id="vg:26683870"/>
<dbReference type="OrthoDB" id="694at10239"/>
<proteinExistence type="predicted"/>
<dbReference type="Proteomes" id="UP000201337">
    <property type="component" value="Segment"/>
</dbReference>
<protein>
    <submittedName>
        <fullName evidence="1">Uncharacterized protein</fullName>
    </submittedName>
</protein>
<accession>A0A0N7CDF7</accession>
<gene>
    <name evidence="1" type="ORF">SP38_160</name>
</gene>
<keyword evidence="2" id="KW-1185">Reference proteome</keyword>
<name>A0A0N7CDF7_9CAUD</name>
<dbReference type="EMBL" id="KR296692">
    <property type="protein sequence ID" value="AKJ73762.1"/>
    <property type="molecule type" value="Genomic_DNA"/>
</dbReference>
<sequence length="466" mass="51553">MRVIASMIEATKQFMATPLGKTIDGFAINFSKKALERGVTLLPKIIRQSGLKQKLNVMDLTYTPIPDRAFVWVVRKGKDPAQVFDGPKMKGVTWDDPDKVGDVPVQNDTLDVGTSSSYNSSEVEVNRDWYNSSDTSLELKNGRDPIRGNYVRLVSGSREVATFYGYDFDKYPDGTEVSWNMKRGFTNQDLVGASMTKQKKGMYDQYTFKKGAQLILVVDVDTSNNTNTLSSNDLKIPRNTALQGDMQTLPKTGSVDDLRNQGYIARLLGIVDTYAPQQVGMYAGEKLTRIGAGKYRTSGGLDIQVYFWGIVNGKLSVEVVSDLSGHDQLMLEGDVKNAAYEIVGAISRAADSQFAGEVECRVVPINGAPYPIQKISRSQGYSYVDCGSFTLKIADALLNRFTLGKAVKLDLMKEFPRTTFKVRYDWRGKDTLLVQSSDERTIFGEINTNSSENAVITANIKVPSNA</sequence>
<organism evidence="1 2">
    <name type="scientific">Salmonella phage 38</name>
    <dbReference type="NCBI Taxonomy" id="1654891"/>
    <lineage>
        <taxon>Viruses</taxon>
        <taxon>Duplodnaviria</taxon>
        <taxon>Heunggongvirae</taxon>
        <taxon>Uroviricota</taxon>
        <taxon>Caudoviricetes</taxon>
        <taxon>Pantevenvirales</taxon>
        <taxon>Ackermannviridae</taxon>
        <taxon>Cvivirinae</taxon>
        <taxon>Kuttervirus</taxon>
        <taxon>Kuttervirus kv38</taxon>
    </lineage>
</organism>
<dbReference type="RefSeq" id="YP_009220904.1">
    <property type="nucleotide sequence ID" value="NC_029042.1"/>
</dbReference>
<dbReference type="GeneID" id="26683870"/>
<evidence type="ECO:0000313" key="1">
    <source>
        <dbReference type="EMBL" id="AKJ73762.1"/>
    </source>
</evidence>